<feature type="domain" description="Wall-associated receptor kinase galacturonan-binding" evidence="8">
    <location>
        <begin position="28"/>
        <end position="92"/>
    </location>
</feature>
<evidence type="ECO:0000256" key="3">
    <source>
        <dbReference type="ARBA" id="ARBA00022729"/>
    </source>
</evidence>
<dbReference type="Proteomes" id="UP000075243">
    <property type="component" value="Chromosome 11"/>
</dbReference>
<dbReference type="GO" id="GO:0030247">
    <property type="term" value="F:polysaccharide binding"/>
    <property type="evidence" value="ECO:0007669"/>
    <property type="project" value="InterPro"/>
</dbReference>
<dbReference type="PANTHER" id="PTHR33138">
    <property type="entry name" value="OS01G0690200 PROTEIN"/>
    <property type="match status" value="1"/>
</dbReference>
<dbReference type="GO" id="GO:0004674">
    <property type="term" value="F:protein serine/threonine kinase activity"/>
    <property type="evidence" value="ECO:0007669"/>
    <property type="project" value="UniProtKB-EC"/>
</dbReference>
<comment type="subcellular location">
    <subcellularLocation>
        <location evidence="1">Membrane</location>
        <topology evidence="1">Single-pass membrane protein</topology>
    </subcellularLocation>
</comment>
<gene>
    <name evidence="10" type="ORF">KK1_002470</name>
</gene>
<dbReference type="OMA" id="INYLACH"/>
<dbReference type="InterPro" id="IPR032872">
    <property type="entry name" value="WAK_assoc_C"/>
</dbReference>
<evidence type="ECO:0000256" key="1">
    <source>
        <dbReference type="ARBA" id="ARBA00004167"/>
    </source>
</evidence>
<keyword evidence="10" id="KW-0808">Transferase</keyword>
<dbReference type="EC" id="2.7.11.1" evidence="2"/>
<protein>
    <recommendedName>
        <fullName evidence="2">non-specific serine/threonine protein kinase</fullName>
        <ecNumber evidence="2">2.7.11.1</ecNumber>
    </recommendedName>
</protein>
<organism evidence="10 11">
    <name type="scientific">Cajanus cajan</name>
    <name type="common">Pigeon pea</name>
    <name type="synonym">Cajanus indicus</name>
    <dbReference type="NCBI Taxonomy" id="3821"/>
    <lineage>
        <taxon>Eukaryota</taxon>
        <taxon>Viridiplantae</taxon>
        <taxon>Streptophyta</taxon>
        <taxon>Embryophyta</taxon>
        <taxon>Tracheophyta</taxon>
        <taxon>Spermatophyta</taxon>
        <taxon>Magnoliopsida</taxon>
        <taxon>eudicotyledons</taxon>
        <taxon>Gunneridae</taxon>
        <taxon>Pentapetalae</taxon>
        <taxon>rosids</taxon>
        <taxon>fabids</taxon>
        <taxon>Fabales</taxon>
        <taxon>Fabaceae</taxon>
        <taxon>Papilionoideae</taxon>
        <taxon>50 kb inversion clade</taxon>
        <taxon>NPAAA clade</taxon>
        <taxon>indigoferoid/millettioid clade</taxon>
        <taxon>Phaseoleae</taxon>
        <taxon>Cajanus</taxon>
    </lineage>
</organism>
<dbReference type="EMBL" id="CM003613">
    <property type="protein sequence ID" value="KYP56233.1"/>
    <property type="molecule type" value="Genomic_DNA"/>
</dbReference>
<evidence type="ECO:0000259" key="8">
    <source>
        <dbReference type="Pfam" id="PF13947"/>
    </source>
</evidence>
<dbReference type="Pfam" id="PF14380">
    <property type="entry name" value="WAK_assoc"/>
    <property type="match status" value="1"/>
</dbReference>
<feature type="domain" description="Wall-associated receptor kinase C-terminal" evidence="9">
    <location>
        <begin position="177"/>
        <end position="228"/>
    </location>
</feature>
<evidence type="ECO:0000256" key="2">
    <source>
        <dbReference type="ARBA" id="ARBA00012513"/>
    </source>
</evidence>
<dbReference type="AlphaFoldDB" id="A0A151SN73"/>
<keyword evidence="10" id="KW-0418">Kinase</keyword>
<dbReference type="GO" id="GO:0016020">
    <property type="term" value="C:membrane"/>
    <property type="evidence" value="ECO:0007669"/>
    <property type="project" value="UniProtKB-SubCell"/>
</dbReference>
<feature type="chain" id="PRO_5007588626" description="non-specific serine/threonine protein kinase" evidence="7">
    <location>
        <begin position="21"/>
        <end position="263"/>
    </location>
</feature>
<evidence type="ECO:0000256" key="6">
    <source>
        <dbReference type="ARBA" id="ARBA00048679"/>
    </source>
</evidence>
<keyword evidence="4" id="KW-0325">Glycoprotein</keyword>
<dbReference type="Gramene" id="C.cajan_02408.t">
    <property type="protein sequence ID" value="C.cajan_02408.t.cds1"/>
    <property type="gene ID" value="C.cajan_02408"/>
</dbReference>
<dbReference type="Pfam" id="PF13947">
    <property type="entry name" value="GUB_WAK_bind"/>
    <property type="match status" value="1"/>
</dbReference>
<name>A0A151SN73_CAJCA</name>
<reference evidence="10 11" key="1">
    <citation type="journal article" date="2012" name="Nat. Biotechnol.">
        <title>Draft genome sequence of pigeonpea (Cajanus cajan), an orphan legume crop of resource-poor farmers.</title>
        <authorList>
            <person name="Varshney R.K."/>
            <person name="Chen W."/>
            <person name="Li Y."/>
            <person name="Bharti A.K."/>
            <person name="Saxena R.K."/>
            <person name="Schlueter J.A."/>
            <person name="Donoghue M.T."/>
            <person name="Azam S."/>
            <person name="Fan G."/>
            <person name="Whaley A.M."/>
            <person name="Farmer A.D."/>
            <person name="Sheridan J."/>
            <person name="Iwata A."/>
            <person name="Tuteja R."/>
            <person name="Penmetsa R.V."/>
            <person name="Wu W."/>
            <person name="Upadhyaya H.D."/>
            <person name="Yang S.P."/>
            <person name="Shah T."/>
            <person name="Saxena K.B."/>
            <person name="Michael T."/>
            <person name="McCombie W.R."/>
            <person name="Yang B."/>
            <person name="Zhang G."/>
            <person name="Yang H."/>
            <person name="Wang J."/>
            <person name="Spillane C."/>
            <person name="Cook D.R."/>
            <person name="May G.D."/>
            <person name="Xu X."/>
            <person name="Jackson S.A."/>
        </authorList>
    </citation>
    <scope>NUCLEOTIDE SEQUENCE [LARGE SCALE GENOMIC DNA]</scope>
    <source>
        <strain evidence="11">cv. Asha</strain>
    </source>
</reference>
<evidence type="ECO:0000313" key="10">
    <source>
        <dbReference type="EMBL" id="KYP56233.1"/>
    </source>
</evidence>
<dbReference type="InterPro" id="IPR025287">
    <property type="entry name" value="WAK_GUB"/>
</dbReference>
<evidence type="ECO:0000256" key="4">
    <source>
        <dbReference type="ARBA" id="ARBA00023180"/>
    </source>
</evidence>
<sequence length="263" mass="28720">MNPIPLNLILLFLYFTPALSLDPKFEACEPKTCGAGPNISYPFYIRGRQNPFCGNPGFEVTCGHNGLPILNLINSNYTVERIFYRNHTLRVTNPAFSRGNGSSACLGHAQNVTVGRYRFRVAPGQREVWVAYGCQGVGARRIGCDAGNGTASVWGVEVEAEVARGKCSGGVVAATVEDVRGGVAEALRRGFLLIWNATNCTECMNSGGRCGFDPDPDTYAFRCYCPDRPHAVKCGTRYSPSSAFPTFISFIKNHINLNYKILN</sequence>
<evidence type="ECO:0000259" key="9">
    <source>
        <dbReference type="Pfam" id="PF14380"/>
    </source>
</evidence>
<comment type="catalytic activity">
    <reaction evidence="5">
        <text>L-threonyl-[protein] + ATP = O-phospho-L-threonyl-[protein] + ADP + H(+)</text>
        <dbReference type="Rhea" id="RHEA:46608"/>
        <dbReference type="Rhea" id="RHEA-COMP:11060"/>
        <dbReference type="Rhea" id="RHEA-COMP:11605"/>
        <dbReference type="ChEBI" id="CHEBI:15378"/>
        <dbReference type="ChEBI" id="CHEBI:30013"/>
        <dbReference type="ChEBI" id="CHEBI:30616"/>
        <dbReference type="ChEBI" id="CHEBI:61977"/>
        <dbReference type="ChEBI" id="CHEBI:456216"/>
        <dbReference type="EC" id="2.7.11.1"/>
    </reaction>
</comment>
<accession>A0A151SN73</accession>
<feature type="signal peptide" evidence="7">
    <location>
        <begin position="1"/>
        <end position="20"/>
    </location>
</feature>
<comment type="catalytic activity">
    <reaction evidence="6">
        <text>L-seryl-[protein] + ATP = O-phospho-L-seryl-[protein] + ADP + H(+)</text>
        <dbReference type="Rhea" id="RHEA:17989"/>
        <dbReference type="Rhea" id="RHEA-COMP:9863"/>
        <dbReference type="Rhea" id="RHEA-COMP:11604"/>
        <dbReference type="ChEBI" id="CHEBI:15378"/>
        <dbReference type="ChEBI" id="CHEBI:29999"/>
        <dbReference type="ChEBI" id="CHEBI:30616"/>
        <dbReference type="ChEBI" id="CHEBI:83421"/>
        <dbReference type="ChEBI" id="CHEBI:456216"/>
        <dbReference type="EC" id="2.7.11.1"/>
    </reaction>
</comment>
<dbReference type="PANTHER" id="PTHR33138:SF27">
    <property type="entry name" value="WALL-ASSOCIATED RECEPTOR KINASE C-TERMINAL DOMAIN-CONTAINING PROTEIN"/>
    <property type="match status" value="1"/>
</dbReference>
<evidence type="ECO:0000313" key="11">
    <source>
        <dbReference type="Proteomes" id="UP000075243"/>
    </source>
</evidence>
<evidence type="ECO:0000256" key="5">
    <source>
        <dbReference type="ARBA" id="ARBA00047899"/>
    </source>
</evidence>
<keyword evidence="11" id="KW-1185">Reference proteome</keyword>
<evidence type="ECO:0000256" key="7">
    <source>
        <dbReference type="SAM" id="SignalP"/>
    </source>
</evidence>
<dbReference type="STRING" id="3821.A0A151SN73"/>
<proteinExistence type="predicted"/>
<keyword evidence="3 7" id="KW-0732">Signal</keyword>